<dbReference type="PANTHER" id="PTHR36215">
    <property type="entry name" value="BLL4998 PROTEIN"/>
    <property type="match status" value="1"/>
</dbReference>
<dbReference type="EMBL" id="CP104013">
    <property type="protein sequence ID" value="UYP47750.1"/>
    <property type="molecule type" value="Genomic_DNA"/>
</dbReference>
<reference evidence="2" key="1">
    <citation type="submission" date="2022-09" db="EMBL/GenBank/DDBJ databases">
        <title>Actin cytoskeleton and complex cell architecture in an #Asgard archaeon.</title>
        <authorList>
            <person name="Ponce Toledo R.I."/>
            <person name="Schleper C."/>
            <person name="Rodrigues Oliveira T."/>
            <person name="Wollweber F."/>
            <person name="Xu J."/>
            <person name="Rittmann S."/>
            <person name="Klingl A."/>
            <person name="Pilhofer M."/>
        </authorList>
    </citation>
    <scope>NUCLEOTIDE SEQUENCE</scope>
    <source>
        <strain evidence="2">B-35</strain>
    </source>
</reference>
<proteinExistence type="predicted"/>
<sequence>MLTVYIPEAYIETLDLLVNEKLFPNRSEAIRTAVRDLIRNEIQLKKLIENRKNKGEN</sequence>
<dbReference type="InterPro" id="IPR002145">
    <property type="entry name" value="CopG"/>
</dbReference>
<dbReference type="InterPro" id="IPR010985">
    <property type="entry name" value="Ribbon_hlx_hlx"/>
</dbReference>
<dbReference type="Gene3D" id="1.10.1220.10">
    <property type="entry name" value="Met repressor-like"/>
    <property type="match status" value="1"/>
</dbReference>
<evidence type="ECO:0000313" key="2">
    <source>
        <dbReference type="EMBL" id="UYP47750.1"/>
    </source>
</evidence>
<dbReference type="PANTHER" id="PTHR36215:SF1">
    <property type="entry name" value="BLL4998 PROTEIN"/>
    <property type="match status" value="1"/>
</dbReference>
<dbReference type="Proteomes" id="UP001208689">
    <property type="component" value="Chromosome"/>
</dbReference>
<name>A0ABY6HWF7_9ARCH</name>
<feature type="domain" description="Ribbon-helix-helix protein CopG" evidence="1">
    <location>
        <begin position="2"/>
        <end position="40"/>
    </location>
</feature>
<keyword evidence="3" id="KW-1185">Reference proteome</keyword>
<accession>A0ABY6HWF7</accession>
<evidence type="ECO:0000259" key="1">
    <source>
        <dbReference type="Pfam" id="PF01402"/>
    </source>
</evidence>
<dbReference type="Pfam" id="PF01402">
    <property type="entry name" value="RHH_1"/>
    <property type="match status" value="1"/>
</dbReference>
<organism evidence="2 3">
    <name type="scientific">Candidatus Lokiarchaeum ossiferum</name>
    <dbReference type="NCBI Taxonomy" id="2951803"/>
    <lineage>
        <taxon>Archaea</taxon>
        <taxon>Promethearchaeati</taxon>
        <taxon>Promethearchaeota</taxon>
        <taxon>Promethearchaeia</taxon>
        <taxon>Promethearchaeales</taxon>
        <taxon>Promethearchaeaceae</taxon>
        <taxon>Candidatus Lokiarchaeum</taxon>
    </lineage>
</organism>
<dbReference type="InterPro" id="IPR013321">
    <property type="entry name" value="Arc_rbn_hlx_hlx"/>
</dbReference>
<dbReference type="SUPFAM" id="SSF47598">
    <property type="entry name" value="Ribbon-helix-helix"/>
    <property type="match status" value="1"/>
</dbReference>
<dbReference type="CDD" id="cd22231">
    <property type="entry name" value="RHH_NikR_HicB-like"/>
    <property type="match status" value="1"/>
</dbReference>
<gene>
    <name evidence="2" type="ORF">NEF87_004035</name>
</gene>
<evidence type="ECO:0000313" key="3">
    <source>
        <dbReference type="Proteomes" id="UP001208689"/>
    </source>
</evidence>
<protein>
    <recommendedName>
        <fullName evidence="1">Ribbon-helix-helix protein CopG domain-containing protein</fullName>
    </recommendedName>
</protein>